<dbReference type="Gene3D" id="3.40.630.90">
    <property type="match status" value="1"/>
</dbReference>
<dbReference type="GO" id="GO:0016747">
    <property type="term" value="F:acyltransferase activity, transferring groups other than amino-acyl groups"/>
    <property type="evidence" value="ECO:0007669"/>
    <property type="project" value="InterPro"/>
</dbReference>
<dbReference type="EMBL" id="PVNP01000046">
    <property type="protein sequence ID" value="PRO74639.1"/>
    <property type="molecule type" value="Genomic_DNA"/>
</dbReference>
<name>A0A2S9VDW2_9ALTE</name>
<dbReference type="PANTHER" id="PTHR47237:SF2">
    <property type="entry name" value="BLL4206 PROTEIN"/>
    <property type="match status" value="1"/>
</dbReference>
<dbReference type="InterPro" id="IPR041496">
    <property type="entry name" value="YitH/HolE_GNAT"/>
</dbReference>
<accession>A0A2S9VDW2</accession>
<dbReference type="Proteomes" id="UP000238949">
    <property type="component" value="Unassembled WGS sequence"/>
</dbReference>
<dbReference type="PROSITE" id="PS51186">
    <property type="entry name" value="GNAT"/>
    <property type="match status" value="1"/>
</dbReference>
<evidence type="ECO:0000313" key="3">
    <source>
        <dbReference type="Proteomes" id="UP000238949"/>
    </source>
</evidence>
<evidence type="ECO:0000313" key="2">
    <source>
        <dbReference type="EMBL" id="PRO74639.1"/>
    </source>
</evidence>
<dbReference type="Gene3D" id="3.40.630.30">
    <property type="match status" value="1"/>
</dbReference>
<feature type="domain" description="N-acetyltransferase" evidence="1">
    <location>
        <begin position="27"/>
        <end position="169"/>
    </location>
</feature>
<dbReference type="Pfam" id="PF13508">
    <property type="entry name" value="Acetyltransf_7"/>
    <property type="match status" value="1"/>
</dbReference>
<protein>
    <recommendedName>
        <fullName evidence="1">N-acetyltransferase domain-containing protein</fullName>
    </recommendedName>
</protein>
<evidence type="ECO:0000259" key="1">
    <source>
        <dbReference type="PROSITE" id="PS51186"/>
    </source>
</evidence>
<comment type="caution">
    <text evidence="2">The sequence shown here is derived from an EMBL/GenBank/DDBJ whole genome shotgun (WGS) entry which is preliminary data.</text>
</comment>
<keyword evidence="3" id="KW-1185">Reference proteome</keyword>
<proteinExistence type="predicted"/>
<dbReference type="Pfam" id="PF18014">
    <property type="entry name" value="Acetyltransf_18"/>
    <property type="match status" value="1"/>
</dbReference>
<dbReference type="InterPro" id="IPR016181">
    <property type="entry name" value="Acyl_CoA_acyltransferase"/>
</dbReference>
<dbReference type="PANTHER" id="PTHR47237">
    <property type="entry name" value="SLL0310 PROTEIN"/>
    <property type="match status" value="1"/>
</dbReference>
<sequence length="304" mass="32848">MPTAGKINAIEHKLQYRPEPLMTNTAFTVREMRETDLPTCLEFTQQVKWPHRMGDWQLHFSQGNGSIIENAQGDIVGCILWWDYGDEYATVGLVVVPAHMQGNGLGRKLMDTVMSQTGERSLQLVATVAGKRLYQQCGFTEAALIYQVQGQLAGAVEPLSSDAGIKPLDTNNLADIITIDAAAYGCSRASLLTAVAQQGKGLVAYRDGKAVGYAMLRTSGHGQTLGPVLADDDDTAKALISQVLASETGFIRFDLTERAKGIQPWLESLGLAQVDEVSLMVKGEFLPARASGSHIYSLVSQAFG</sequence>
<dbReference type="InterPro" id="IPR000182">
    <property type="entry name" value="GNAT_dom"/>
</dbReference>
<dbReference type="AlphaFoldDB" id="A0A2S9VDW2"/>
<organism evidence="2 3">
    <name type="scientific">Alteromonas alba</name>
    <dbReference type="NCBI Taxonomy" id="2079529"/>
    <lineage>
        <taxon>Bacteria</taxon>
        <taxon>Pseudomonadati</taxon>
        <taxon>Pseudomonadota</taxon>
        <taxon>Gammaproteobacteria</taxon>
        <taxon>Alteromonadales</taxon>
        <taxon>Alteromonadaceae</taxon>
        <taxon>Alteromonas/Salinimonas group</taxon>
        <taxon>Alteromonas</taxon>
    </lineage>
</organism>
<dbReference type="SUPFAM" id="SSF55729">
    <property type="entry name" value="Acyl-CoA N-acyltransferases (Nat)"/>
    <property type="match status" value="1"/>
</dbReference>
<dbReference type="CDD" id="cd04301">
    <property type="entry name" value="NAT_SF"/>
    <property type="match status" value="1"/>
</dbReference>
<reference evidence="3" key="1">
    <citation type="journal article" date="2020" name="Int. J. Syst. Evol. Microbiol.">
        <title>Alteromonas alba sp. nov., a marine bacterium isolated from the seawater of the West Pacific Ocean.</title>
        <authorList>
            <person name="Sun C."/>
            <person name="Wu Y.-H."/>
            <person name="Xamxidin M."/>
            <person name="Cheng H."/>
            <person name="Xu X.-W."/>
        </authorList>
    </citation>
    <scope>NUCLEOTIDE SEQUENCE [LARGE SCALE GENOMIC DNA]</scope>
    <source>
        <strain evidence="3">190</strain>
    </source>
</reference>
<dbReference type="InterPro" id="IPR052729">
    <property type="entry name" value="Acyl/Acetyltrans_Enzymes"/>
</dbReference>
<gene>
    <name evidence="2" type="ORF">C6Y40_05135</name>
</gene>